<dbReference type="EC" id="2.7.7.24" evidence="3"/>
<comment type="cofactor">
    <cofactor evidence="1">
        <name>Mg(2+)</name>
        <dbReference type="ChEBI" id="CHEBI:18420"/>
    </cofactor>
</comment>
<comment type="similarity">
    <text evidence="2">Belongs to the glucose-1-phosphate thymidylyltransferase family.</text>
</comment>
<dbReference type="CDD" id="cd02538">
    <property type="entry name" value="G1P_TT_short"/>
    <property type="match status" value="1"/>
</dbReference>
<dbReference type="PANTHER" id="PTHR43532:SF1">
    <property type="entry name" value="GLUCOSE-1-PHOSPHATE THYMIDYLYLTRANSFERASE 1"/>
    <property type="match status" value="1"/>
</dbReference>
<evidence type="ECO:0000259" key="9">
    <source>
        <dbReference type="Pfam" id="PF00483"/>
    </source>
</evidence>
<evidence type="ECO:0000256" key="5">
    <source>
        <dbReference type="ARBA" id="ARBA00022695"/>
    </source>
</evidence>
<evidence type="ECO:0000313" key="10">
    <source>
        <dbReference type="EMBL" id="KKN82706.1"/>
    </source>
</evidence>
<reference evidence="10" key="1">
    <citation type="journal article" date="2015" name="Nature">
        <title>Complex archaea that bridge the gap between prokaryotes and eukaryotes.</title>
        <authorList>
            <person name="Spang A."/>
            <person name="Saw J.H."/>
            <person name="Jorgensen S.L."/>
            <person name="Zaremba-Niedzwiedzka K."/>
            <person name="Martijn J."/>
            <person name="Lind A.E."/>
            <person name="van Eijk R."/>
            <person name="Schleper C."/>
            <person name="Guy L."/>
            <person name="Ettema T.J."/>
        </authorList>
    </citation>
    <scope>NUCLEOTIDE SEQUENCE</scope>
</reference>
<feature type="domain" description="Nucleotidyl transferase" evidence="9">
    <location>
        <begin position="14"/>
        <end position="250"/>
    </location>
</feature>
<comment type="catalytic activity">
    <reaction evidence="8">
        <text>dTTP + alpha-D-glucose 1-phosphate + H(+) = dTDP-alpha-D-glucose + diphosphate</text>
        <dbReference type="Rhea" id="RHEA:15225"/>
        <dbReference type="ChEBI" id="CHEBI:15378"/>
        <dbReference type="ChEBI" id="CHEBI:33019"/>
        <dbReference type="ChEBI" id="CHEBI:37568"/>
        <dbReference type="ChEBI" id="CHEBI:57477"/>
        <dbReference type="ChEBI" id="CHEBI:58601"/>
        <dbReference type="EC" id="2.7.7.24"/>
    </reaction>
</comment>
<keyword evidence="7" id="KW-0460">Magnesium</keyword>
<proteinExistence type="inferred from homology"/>
<dbReference type="GO" id="GO:0046872">
    <property type="term" value="F:metal ion binding"/>
    <property type="evidence" value="ECO:0007669"/>
    <property type="project" value="UniProtKB-KW"/>
</dbReference>
<dbReference type="AlphaFoldDB" id="A0A0F9WAE0"/>
<evidence type="ECO:0000256" key="6">
    <source>
        <dbReference type="ARBA" id="ARBA00022723"/>
    </source>
</evidence>
<protein>
    <recommendedName>
        <fullName evidence="3">glucose-1-phosphate thymidylyltransferase</fullName>
        <ecNumber evidence="3">2.7.7.24</ecNumber>
    </recommendedName>
</protein>
<name>A0A0F9WAE0_9ZZZZ</name>
<accession>A0A0F9WAE0</accession>
<dbReference type="PANTHER" id="PTHR43532">
    <property type="entry name" value="GLUCOSE-1-PHOSPHATE THYMIDYLYLTRANSFERASE"/>
    <property type="match status" value="1"/>
</dbReference>
<keyword evidence="6" id="KW-0479">Metal-binding</keyword>
<dbReference type="FunFam" id="3.90.550.10:FF:000023">
    <property type="entry name" value="Glucose-1-phosphate thymidylyltransferase"/>
    <property type="match status" value="1"/>
</dbReference>
<dbReference type="SUPFAM" id="SSF53448">
    <property type="entry name" value="Nucleotide-diphospho-sugar transferases"/>
    <property type="match status" value="1"/>
</dbReference>
<evidence type="ECO:0000256" key="7">
    <source>
        <dbReference type="ARBA" id="ARBA00022842"/>
    </source>
</evidence>
<evidence type="ECO:0000256" key="1">
    <source>
        <dbReference type="ARBA" id="ARBA00001946"/>
    </source>
</evidence>
<organism evidence="10">
    <name type="scientific">marine sediment metagenome</name>
    <dbReference type="NCBI Taxonomy" id="412755"/>
    <lineage>
        <taxon>unclassified sequences</taxon>
        <taxon>metagenomes</taxon>
        <taxon>ecological metagenomes</taxon>
    </lineage>
</organism>
<comment type="caution">
    <text evidence="10">The sequence shown here is derived from an EMBL/GenBank/DDBJ whole genome shotgun (WGS) entry which is preliminary data.</text>
</comment>
<evidence type="ECO:0000256" key="2">
    <source>
        <dbReference type="ARBA" id="ARBA00010480"/>
    </source>
</evidence>
<keyword evidence="4" id="KW-0808">Transferase</keyword>
<dbReference type="InterPro" id="IPR005907">
    <property type="entry name" value="G1P_thy_trans_s"/>
</dbReference>
<dbReference type="EMBL" id="LAZR01000196">
    <property type="protein sequence ID" value="KKN82706.1"/>
    <property type="molecule type" value="Genomic_DNA"/>
</dbReference>
<sequence length="303" mass="33512">MYSLKAPVNKSARKGIILAGGSGTRLYPLTKVVSKQLMPVYDKPMIFYPVSTLMMAGITEILIISTPQELPRFKELLGDGSAWGITFDYKEQPSPDGLAQAFLLAEDFLQGQGAALVLGDNLFYGHDLSISLQNATSCEQGATVFGYHVANPKSYGVVEFDESGKAISIEEKPEKPKSNYAVPGLYFFDSRVVEFAKNVKPSERGELEITDVIEQYLVKKELNVEIMGRGTAWLDTGTLDDLLDAANFIRAIEKRQGLKINCPEEIAYRMGYINAEQLKKLAKPLKKSGYGKYLLGLLDQTVF</sequence>
<dbReference type="InterPro" id="IPR005835">
    <property type="entry name" value="NTP_transferase_dom"/>
</dbReference>
<gene>
    <name evidence="10" type="ORF">LCGC14_0306640</name>
</gene>
<dbReference type="Gene3D" id="3.90.550.10">
    <property type="entry name" value="Spore Coat Polysaccharide Biosynthesis Protein SpsA, Chain A"/>
    <property type="match status" value="1"/>
</dbReference>
<dbReference type="Pfam" id="PF00483">
    <property type="entry name" value="NTP_transferase"/>
    <property type="match status" value="1"/>
</dbReference>
<dbReference type="NCBIfam" id="TIGR01207">
    <property type="entry name" value="rmlA"/>
    <property type="match status" value="1"/>
</dbReference>
<evidence type="ECO:0000256" key="4">
    <source>
        <dbReference type="ARBA" id="ARBA00022679"/>
    </source>
</evidence>
<keyword evidence="5" id="KW-0548">Nucleotidyltransferase</keyword>
<evidence type="ECO:0000256" key="8">
    <source>
        <dbReference type="ARBA" id="ARBA00049336"/>
    </source>
</evidence>
<dbReference type="GO" id="GO:0008879">
    <property type="term" value="F:glucose-1-phosphate thymidylyltransferase activity"/>
    <property type="evidence" value="ECO:0007669"/>
    <property type="project" value="UniProtKB-EC"/>
</dbReference>
<dbReference type="InterPro" id="IPR029044">
    <property type="entry name" value="Nucleotide-diphossugar_trans"/>
</dbReference>
<evidence type="ECO:0000256" key="3">
    <source>
        <dbReference type="ARBA" id="ARBA00012461"/>
    </source>
</evidence>